<gene>
    <name evidence="7" type="ORF">N0V91_008691</name>
</gene>
<dbReference type="GO" id="GO:0042973">
    <property type="term" value="F:glucan endo-1,3-beta-D-glucosidase activity"/>
    <property type="evidence" value="ECO:0007669"/>
    <property type="project" value="UniProtKB-EC"/>
</dbReference>
<dbReference type="GO" id="GO:0071555">
    <property type="term" value="P:cell wall organization"/>
    <property type="evidence" value="ECO:0007669"/>
    <property type="project" value="TreeGrafter"/>
</dbReference>
<dbReference type="AlphaFoldDB" id="A0A9W8Z6F8"/>
<dbReference type="GO" id="GO:0009277">
    <property type="term" value="C:fungal-type cell wall"/>
    <property type="evidence" value="ECO:0007669"/>
    <property type="project" value="TreeGrafter"/>
</dbReference>
<evidence type="ECO:0000313" key="8">
    <source>
        <dbReference type="Proteomes" id="UP001140510"/>
    </source>
</evidence>
<dbReference type="PANTHER" id="PTHR16631">
    <property type="entry name" value="GLUCAN 1,3-BETA-GLUCOSIDASE"/>
    <property type="match status" value="1"/>
</dbReference>
<evidence type="ECO:0000256" key="4">
    <source>
        <dbReference type="ARBA" id="ARBA00012780"/>
    </source>
</evidence>
<evidence type="ECO:0000256" key="6">
    <source>
        <dbReference type="SAM" id="SignalP"/>
    </source>
</evidence>
<dbReference type="Proteomes" id="UP001140510">
    <property type="component" value="Unassembled WGS sequence"/>
</dbReference>
<accession>A0A9W8Z6F8</accession>
<organism evidence="7 8">
    <name type="scientific">Didymella pomorum</name>
    <dbReference type="NCBI Taxonomy" id="749634"/>
    <lineage>
        <taxon>Eukaryota</taxon>
        <taxon>Fungi</taxon>
        <taxon>Dikarya</taxon>
        <taxon>Ascomycota</taxon>
        <taxon>Pezizomycotina</taxon>
        <taxon>Dothideomycetes</taxon>
        <taxon>Pleosporomycetidae</taxon>
        <taxon>Pleosporales</taxon>
        <taxon>Pleosporineae</taxon>
        <taxon>Didymellaceae</taxon>
        <taxon>Didymella</taxon>
    </lineage>
</organism>
<dbReference type="PANTHER" id="PTHR16631:SF13">
    <property type="entry name" value="GLUCAN ENDO-1,3-BETA-GLUCOSIDASE EGLC-RELATED"/>
    <property type="match status" value="1"/>
</dbReference>
<dbReference type="EC" id="3.2.1.39" evidence="4"/>
<keyword evidence="8" id="KW-1185">Reference proteome</keyword>
<protein>
    <recommendedName>
        <fullName evidence="4">glucan endo-1,3-beta-D-glucosidase</fullName>
        <ecNumber evidence="4">3.2.1.39</ecNumber>
    </recommendedName>
</protein>
<evidence type="ECO:0000313" key="7">
    <source>
        <dbReference type="EMBL" id="KAJ4400437.1"/>
    </source>
</evidence>
<comment type="similarity">
    <text evidence="3">Belongs to the glycosyl hydrolase 17 family.</text>
</comment>
<evidence type="ECO:0000256" key="2">
    <source>
        <dbReference type="ARBA" id="ARBA00004196"/>
    </source>
</evidence>
<keyword evidence="5" id="KW-0378">Hydrolase</keyword>
<comment type="catalytic activity">
    <reaction evidence="1">
        <text>Hydrolysis of (1-&gt;3)-beta-D-glucosidic linkages in (1-&gt;3)-beta-D-glucans.</text>
        <dbReference type="EC" id="3.2.1.39"/>
    </reaction>
</comment>
<feature type="signal peptide" evidence="6">
    <location>
        <begin position="1"/>
        <end position="18"/>
    </location>
</feature>
<keyword evidence="6" id="KW-0732">Signal</keyword>
<dbReference type="SUPFAM" id="SSF51445">
    <property type="entry name" value="(Trans)glycosidases"/>
    <property type="match status" value="1"/>
</dbReference>
<dbReference type="InterPro" id="IPR017853">
    <property type="entry name" value="GH"/>
</dbReference>
<dbReference type="EMBL" id="JAPEVA010000089">
    <property type="protein sequence ID" value="KAJ4400437.1"/>
    <property type="molecule type" value="Genomic_DNA"/>
</dbReference>
<evidence type="ECO:0000256" key="1">
    <source>
        <dbReference type="ARBA" id="ARBA00000382"/>
    </source>
</evidence>
<dbReference type="GO" id="GO:0009986">
    <property type="term" value="C:cell surface"/>
    <property type="evidence" value="ECO:0007669"/>
    <property type="project" value="TreeGrafter"/>
</dbReference>
<name>A0A9W8Z6F8_9PLEO</name>
<feature type="chain" id="PRO_5040863553" description="glucan endo-1,3-beta-D-glucosidase" evidence="6">
    <location>
        <begin position="19"/>
        <end position="216"/>
    </location>
</feature>
<proteinExistence type="inferred from homology"/>
<dbReference type="GO" id="GO:0005576">
    <property type="term" value="C:extracellular region"/>
    <property type="evidence" value="ECO:0007669"/>
    <property type="project" value="TreeGrafter"/>
</dbReference>
<dbReference type="OrthoDB" id="77201at2759"/>
<evidence type="ECO:0000256" key="5">
    <source>
        <dbReference type="ARBA" id="ARBA00022801"/>
    </source>
</evidence>
<reference evidence="7" key="1">
    <citation type="submission" date="2022-10" db="EMBL/GenBank/DDBJ databases">
        <title>Tapping the CABI collections for fungal endophytes: first genome assemblies for Collariella, Neodidymelliopsis, Ascochyta clinopodiicola, Didymella pomorum, Didymosphaeria variabile, Neocosmospora piperis and Neocucurbitaria cava.</title>
        <authorList>
            <person name="Hill R."/>
        </authorList>
    </citation>
    <scope>NUCLEOTIDE SEQUENCE</scope>
    <source>
        <strain evidence="7">IMI 355091</strain>
    </source>
</reference>
<sequence length="216" mass="23849">MESASIFLLASIFNLAAARIYTGFTYGAFWSEQANVKRYADFYHSFELAKNLTNTPVQSDSARLYTCITTKDDPTEAFQAAIDTGTNLLLGMWVSLGVINQSNEVQVDNELAALGKDFDKYGQSLADLVIGLSVGNEDVYRFTAKKDGQSGVGPDDVRLTTQKVRGKIKAAPWGRFMEGKPIGYTDTSPYAVMSDSDSIGMTAYPYWERNFIGWCC</sequence>
<evidence type="ECO:0000256" key="3">
    <source>
        <dbReference type="ARBA" id="ARBA00008773"/>
    </source>
</evidence>
<comment type="caution">
    <text evidence="7">The sequence shown here is derived from an EMBL/GenBank/DDBJ whole genome shotgun (WGS) entry which is preliminary data.</text>
</comment>
<comment type="subcellular location">
    <subcellularLocation>
        <location evidence="2">Cell envelope</location>
    </subcellularLocation>
</comment>
<dbReference type="InterPro" id="IPR050732">
    <property type="entry name" value="Beta-glucan_modifiers"/>
</dbReference>